<proteinExistence type="predicted"/>
<dbReference type="Proteomes" id="UP000515928">
    <property type="component" value="Chromosome"/>
</dbReference>
<accession>A0A7G9RZ47</accession>
<dbReference type="Gene3D" id="3.30.70.1260">
    <property type="entry name" value="bacterial protein sp0830 like"/>
    <property type="match status" value="1"/>
</dbReference>
<evidence type="ECO:0000313" key="1">
    <source>
        <dbReference type="EMBL" id="QNN60872.1"/>
    </source>
</evidence>
<dbReference type="AlphaFoldDB" id="A0A7G9RZ47"/>
<sequence length="190" mass="21937">MKTYVALLRGLNVGGNHKVSMSDLKVLFSLTYENVETHGNTGVVFFDSKNKVDRVKLETDLEKTFGFPIAVYILSAEEVFALEPNLPIGWNEDKEWRHNILFLLNDVRAEQICPDLSLYDTELDHISIIDNTIFWSTNFTTRQLYYKSAYRKVLAHPNYPDTTIRNGNTFAKMIQILKKREGESRLKGDK</sequence>
<gene>
    <name evidence="1" type="ORF">H9L01_00390</name>
</gene>
<dbReference type="KEGG" id="eio:H9L01_00390"/>
<dbReference type="PANTHER" id="PTHR36439:SF1">
    <property type="entry name" value="DUF1697 DOMAIN-CONTAINING PROTEIN"/>
    <property type="match status" value="1"/>
</dbReference>
<dbReference type="Pfam" id="PF08002">
    <property type="entry name" value="DUF1697"/>
    <property type="match status" value="1"/>
</dbReference>
<dbReference type="SUPFAM" id="SSF160379">
    <property type="entry name" value="SP0830-like"/>
    <property type="match status" value="1"/>
</dbReference>
<reference evidence="1 2" key="1">
    <citation type="submission" date="2020-08" db="EMBL/GenBank/DDBJ databases">
        <title>Genome sequence of Erysipelothrix inopinata DSM 15511T.</title>
        <authorList>
            <person name="Hyun D.-W."/>
            <person name="Bae J.-W."/>
        </authorList>
    </citation>
    <scope>NUCLEOTIDE SEQUENCE [LARGE SCALE GENOMIC DNA]</scope>
    <source>
        <strain evidence="1 2">DSM 15511</strain>
    </source>
</reference>
<dbReference type="PANTHER" id="PTHR36439">
    <property type="entry name" value="BLL4334 PROTEIN"/>
    <property type="match status" value="1"/>
</dbReference>
<protein>
    <submittedName>
        <fullName evidence="1">DUF1697 domain-containing protein</fullName>
    </submittedName>
</protein>
<dbReference type="InterPro" id="IPR012545">
    <property type="entry name" value="DUF1697"/>
</dbReference>
<organism evidence="1 2">
    <name type="scientific">Erysipelothrix inopinata</name>
    <dbReference type="NCBI Taxonomy" id="225084"/>
    <lineage>
        <taxon>Bacteria</taxon>
        <taxon>Bacillati</taxon>
        <taxon>Bacillota</taxon>
        <taxon>Erysipelotrichia</taxon>
        <taxon>Erysipelotrichales</taxon>
        <taxon>Erysipelotrichaceae</taxon>
        <taxon>Erysipelothrix</taxon>
    </lineage>
</organism>
<name>A0A7G9RZ47_9FIRM</name>
<keyword evidence="2" id="KW-1185">Reference proteome</keyword>
<dbReference type="EMBL" id="CP060715">
    <property type="protein sequence ID" value="QNN60872.1"/>
    <property type="molecule type" value="Genomic_DNA"/>
</dbReference>
<evidence type="ECO:0000313" key="2">
    <source>
        <dbReference type="Proteomes" id="UP000515928"/>
    </source>
</evidence>
<dbReference type="Gene3D" id="3.30.70.1280">
    <property type="entry name" value="SP0830-like domains"/>
    <property type="match status" value="1"/>
</dbReference>
<dbReference type="RefSeq" id="WP_187533993.1">
    <property type="nucleotide sequence ID" value="NZ_CBCSHU010000025.1"/>
</dbReference>